<feature type="domain" description="Bacterial repeat" evidence="4">
    <location>
        <begin position="165"/>
        <end position="234"/>
    </location>
</feature>
<keyword evidence="2" id="KW-0472">Membrane</keyword>
<dbReference type="AlphaFoldDB" id="A0A1E7Q7E7"/>
<dbReference type="InterPro" id="IPR044060">
    <property type="entry name" value="Bacterial_rp_domain"/>
</dbReference>
<dbReference type="Gene3D" id="2.60.40.4270">
    <property type="entry name" value="Listeria-Bacteroides repeat domain"/>
    <property type="match status" value="3"/>
</dbReference>
<keyword evidence="6" id="KW-1185">Reference proteome</keyword>
<feature type="signal peptide" evidence="3">
    <location>
        <begin position="1"/>
        <end position="26"/>
    </location>
</feature>
<dbReference type="InterPro" id="IPR053784">
    <property type="entry name" value="Choice_anch_U_dom"/>
</dbReference>
<dbReference type="EMBL" id="MKEK01000001">
    <property type="protein sequence ID" value="OEY70124.1"/>
    <property type="molecule type" value="Genomic_DNA"/>
</dbReference>
<comment type="caution">
    <text evidence="5">The sequence shown here is derived from an EMBL/GenBank/DDBJ whole genome shotgun (WGS) entry which is preliminary data.</text>
</comment>
<sequence length="1023" mass="108200">MIKKIIKSCWLLLILVVAGLSALVHAADLEDFFWEASSYLPSAENVTYTFQYKTITALNSSDRVFYGKISFAPVWNPTDASISVTVDGVPKDVTSSRLTVGEASISIGAVPANSLVKVILSNVKNGRNAGTTAWSRVGSTYSSSGSIDSANNPAALVLKFPKHIVNAIAGDNGSISPPSKEVSQGSTTNFTVTPNLGYAIDTVTGCDGSLTEINTYTTGAISNACTVDATFKINSYTLTFDLAGGSGVEEITANYGSAITAPANPTRTGYSFAGWSPAVPTTMPAENTTVIAQWTANSYTLSFDSAGGSEVKAINAKFASAITAPAAPTREGYAFAGWSPAIPTAMPANNLTLTANWTTNSYTLSFDSAGGSEVAAINAKFASVITAPAAPTREGYAFAGWSPELPIIMPATDVTVTAQWQQKSYTVTATLTGNGAILPATQQIDHGNTAVFALTVLELDTIVNIDGSCGAARSGDNIITAAITAECDVQVSTYPTSAVYGELNTPVSTGSMIEFSINGGAGDKELASASIIRANIETELELEAALALLSKDDNAQYQFTAKRTGHYILMFRDVISGENIPVEITIAPYLAFASSAQPVNTDSTANVKLWLSDEPAYYPVTAKLTSQGAESKKVSLLVTDYRQYVYSVAVNADTEFVLDEVEGALNGTPKRHQLQLQKTPIALAVKAIATQQGYETVVINQEGGDVTLSALVLNADNVNYSWSSESLDISADGYQLTFNPASVSTGVHKVLVNVSEANGQQGQYLLTLQIISHCIENNCYSKNGLPSSVLASEQPQRLPVCPVGDSLRVEQCQLAEQGGYIASSELYQLTLGEWSMAESWDNMQFGAALGKALAEDAGYTHQGVMVNFNITELSVPGESVPVVISLPVGQQIMSDAVWRKYVNGRWQNFVVNASNIIESAATDANKQCPAVSSDVWQSGLTAGHACIRLTLQDGGPNDNDVKTNGVIQDPGVLAVVNATKPLPPETPDEVKPRSSGSIGTLFIVFMSLVLVWRCRVLVSKRLK</sequence>
<dbReference type="OrthoDB" id="5762010at2"/>
<keyword evidence="3" id="KW-0732">Signal</keyword>
<dbReference type="STRING" id="1628148.BI198_11530"/>
<comment type="subcellular location">
    <subcellularLocation>
        <location evidence="1">Cell envelope</location>
    </subcellularLocation>
</comment>
<evidence type="ECO:0000256" key="3">
    <source>
        <dbReference type="SAM" id="SignalP"/>
    </source>
</evidence>
<dbReference type="Proteomes" id="UP000242258">
    <property type="component" value="Unassembled WGS sequence"/>
</dbReference>
<dbReference type="InterPro" id="IPR013378">
    <property type="entry name" value="InlB-like_B-rpt"/>
</dbReference>
<dbReference type="RefSeq" id="WP_070049678.1">
    <property type="nucleotide sequence ID" value="NZ_MKEK01000001.1"/>
</dbReference>
<keyword evidence="2" id="KW-0812">Transmembrane</keyword>
<dbReference type="NCBIfam" id="NF041766">
    <property type="entry name" value="choice_anch_U"/>
    <property type="match status" value="1"/>
</dbReference>
<name>A0A1E7Q7E7_9GAMM</name>
<dbReference type="GO" id="GO:0030313">
    <property type="term" value="C:cell envelope"/>
    <property type="evidence" value="ECO:0007669"/>
    <property type="project" value="UniProtKB-SubCell"/>
</dbReference>
<evidence type="ECO:0000313" key="6">
    <source>
        <dbReference type="Proteomes" id="UP000242258"/>
    </source>
</evidence>
<organism evidence="5 6">
    <name type="scientific">Rheinheimera salexigens</name>
    <dbReference type="NCBI Taxonomy" id="1628148"/>
    <lineage>
        <taxon>Bacteria</taxon>
        <taxon>Pseudomonadati</taxon>
        <taxon>Pseudomonadota</taxon>
        <taxon>Gammaproteobacteria</taxon>
        <taxon>Chromatiales</taxon>
        <taxon>Chromatiaceae</taxon>
        <taxon>Rheinheimera</taxon>
    </lineage>
</organism>
<evidence type="ECO:0000313" key="5">
    <source>
        <dbReference type="EMBL" id="OEY70124.1"/>
    </source>
</evidence>
<reference evidence="6" key="1">
    <citation type="submission" date="2016-09" db="EMBL/GenBank/DDBJ databases">
        <authorList>
            <person name="Wan X."/>
            <person name="Hou S."/>
        </authorList>
    </citation>
    <scope>NUCLEOTIDE SEQUENCE [LARGE SCALE GENOMIC DNA]</scope>
    <source>
        <strain evidence="6">KH87</strain>
    </source>
</reference>
<keyword evidence="2" id="KW-1133">Transmembrane helix</keyword>
<dbReference type="Pfam" id="PF09479">
    <property type="entry name" value="Flg_new"/>
    <property type="match status" value="3"/>
</dbReference>
<dbReference type="Pfam" id="PF18998">
    <property type="entry name" value="Flg_new_2"/>
    <property type="match status" value="1"/>
</dbReference>
<feature type="transmembrane region" description="Helical" evidence="2">
    <location>
        <begin position="998"/>
        <end position="1018"/>
    </location>
</feature>
<evidence type="ECO:0000256" key="1">
    <source>
        <dbReference type="ARBA" id="ARBA00004196"/>
    </source>
</evidence>
<accession>A0A1E7Q7E7</accession>
<protein>
    <recommendedName>
        <fullName evidence="4">Bacterial repeat domain-containing protein</fullName>
    </recommendedName>
</protein>
<proteinExistence type="predicted"/>
<evidence type="ECO:0000259" key="4">
    <source>
        <dbReference type="Pfam" id="PF18998"/>
    </source>
</evidence>
<evidence type="ECO:0000256" key="2">
    <source>
        <dbReference type="SAM" id="Phobius"/>
    </source>
</evidence>
<gene>
    <name evidence="5" type="ORF">BI198_11530</name>
</gene>
<feature type="chain" id="PRO_5009200459" description="Bacterial repeat domain-containing protein" evidence="3">
    <location>
        <begin position="27"/>
        <end position="1023"/>
    </location>
</feature>
<dbReference type="InterPro" id="IPR042229">
    <property type="entry name" value="Listeria/Bacterioides_rpt_sf"/>
</dbReference>